<keyword evidence="11" id="KW-0227">DNA damage</keyword>
<dbReference type="InterPro" id="IPR050243">
    <property type="entry name" value="PHP_phosphatase"/>
</dbReference>
<dbReference type="Gene3D" id="3.30.460.10">
    <property type="entry name" value="Beta Polymerase, domain 2"/>
    <property type="match status" value="1"/>
</dbReference>
<dbReference type="SMART" id="SM00481">
    <property type="entry name" value="POLIIIAc"/>
    <property type="match status" value="1"/>
</dbReference>
<dbReference type="PANTHER" id="PTHR36928">
    <property type="entry name" value="PHOSPHATASE YCDX-RELATED"/>
    <property type="match status" value="1"/>
</dbReference>
<comment type="catalytic activity">
    <reaction evidence="21">
        <text>DNA(n) + a 2'-deoxyribonucleoside 5'-triphosphate = DNA(n+1) + diphosphate</text>
        <dbReference type="Rhea" id="RHEA:22508"/>
        <dbReference type="Rhea" id="RHEA-COMP:17339"/>
        <dbReference type="Rhea" id="RHEA-COMP:17340"/>
        <dbReference type="ChEBI" id="CHEBI:33019"/>
        <dbReference type="ChEBI" id="CHEBI:61560"/>
        <dbReference type="ChEBI" id="CHEBI:173112"/>
        <dbReference type="EC" id="2.7.7.7"/>
    </reaction>
</comment>
<keyword evidence="6" id="KW-0488">Methylation</keyword>
<keyword evidence="12" id="KW-0832">Ubl conjugation</keyword>
<evidence type="ECO:0000256" key="1">
    <source>
        <dbReference type="ARBA" id="ARBA00001946"/>
    </source>
</evidence>
<keyword evidence="8" id="KW-0808">Transferase</keyword>
<evidence type="ECO:0000256" key="3">
    <source>
        <dbReference type="ARBA" id="ARBA00012417"/>
    </source>
</evidence>
<evidence type="ECO:0000256" key="10">
    <source>
        <dbReference type="ARBA" id="ARBA00022705"/>
    </source>
</evidence>
<comment type="catalytic activity">
    <reaction evidence="18">
        <text>2'-deoxyribonucleotide-(2'-deoxyribose 5'-phosphate)-2'-deoxyribonucleotide-DNA = a 3'-end 2'-deoxyribonucleotide-(2,3-dehydro-2,3-deoxyribose 5'-phosphate)-DNA + a 5'-end 5'-phospho-2'-deoxyribonucleoside-DNA + H(+)</text>
        <dbReference type="Rhea" id="RHEA:66592"/>
        <dbReference type="Rhea" id="RHEA-COMP:13180"/>
        <dbReference type="Rhea" id="RHEA-COMP:16897"/>
        <dbReference type="Rhea" id="RHEA-COMP:17067"/>
        <dbReference type="ChEBI" id="CHEBI:15378"/>
        <dbReference type="ChEBI" id="CHEBI:136412"/>
        <dbReference type="ChEBI" id="CHEBI:157695"/>
        <dbReference type="ChEBI" id="CHEBI:167181"/>
        <dbReference type="EC" id="4.2.99.18"/>
    </reaction>
</comment>
<feature type="domain" description="DNA-directed DNA polymerase X" evidence="24">
    <location>
        <begin position="1"/>
        <end position="315"/>
    </location>
</feature>
<comment type="subcellular location">
    <subcellularLocation>
        <location evidence="2">Cytoplasm</location>
    </subcellularLocation>
</comment>
<gene>
    <name evidence="25" type="ORF">CO003_01380</name>
</gene>
<dbReference type="InterPro" id="IPR027421">
    <property type="entry name" value="DNA_pol_lamdba_lyase_dom_sf"/>
</dbReference>
<dbReference type="SUPFAM" id="SSF89550">
    <property type="entry name" value="PHP domain-like"/>
    <property type="match status" value="1"/>
</dbReference>
<dbReference type="GO" id="GO:0003887">
    <property type="term" value="F:DNA-directed DNA polymerase activity"/>
    <property type="evidence" value="ECO:0007669"/>
    <property type="project" value="UniProtKB-KW"/>
</dbReference>
<dbReference type="Pfam" id="PF14791">
    <property type="entry name" value="DNA_pol_B_thumb"/>
    <property type="match status" value="1"/>
</dbReference>
<dbReference type="Gene3D" id="3.20.20.140">
    <property type="entry name" value="Metal-dependent hydrolases"/>
    <property type="match status" value="1"/>
</dbReference>
<dbReference type="InterPro" id="IPR047967">
    <property type="entry name" value="PolX_PHP"/>
</dbReference>
<dbReference type="GO" id="GO:0008270">
    <property type="term" value="F:zinc ion binding"/>
    <property type="evidence" value="ECO:0007669"/>
    <property type="project" value="TreeGrafter"/>
</dbReference>
<comment type="function">
    <text evidence="20">Repair polymerase that plays a key role in base-excision repair. During this process, the damaged base is excised by specific DNA glycosylases, the DNA backbone is nicked at the abasic site by an apurinic/apyrimidic (AP) endonuclease, and POLB removes 5'-deoxyribose-phosphate from the preincised AP site acting as a 5'-deoxyribose-phosphate lyase (5'-dRP lyase); through its DNA polymerase activity, it adds one nucleotide to the 3' end of the arising single-nucleotide gap. Conducts 'gap-filling' DNA synthesis in a stepwise distributive fashion rather than in a processive fashion as for other DNA polymerases. It is also able to cleave sugar-phosphate bonds 3' to an intact AP site, acting as an AP lyase.</text>
</comment>
<comment type="catalytic activity">
    <reaction evidence="19">
        <text>a 5'-end 2'-deoxyribose-2'-deoxyribonucleotide-DNA = (2E,4S)-4-hydroxypenten-2-al-5-phosphate + a 5'-end 5'-phospho-2'-deoxyribonucleoside-DNA + H(+)</text>
        <dbReference type="Rhea" id="RHEA:76255"/>
        <dbReference type="Rhea" id="RHEA-COMP:13180"/>
        <dbReference type="Rhea" id="RHEA-COMP:18657"/>
        <dbReference type="ChEBI" id="CHEBI:15378"/>
        <dbReference type="ChEBI" id="CHEBI:136412"/>
        <dbReference type="ChEBI" id="CHEBI:195194"/>
        <dbReference type="ChEBI" id="CHEBI:195195"/>
    </reaction>
</comment>
<evidence type="ECO:0000256" key="13">
    <source>
        <dbReference type="ARBA" id="ARBA00022932"/>
    </source>
</evidence>
<dbReference type="InterPro" id="IPR029398">
    <property type="entry name" value="PolB_thumb"/>
</dbReference>
<feature type="domain" description="Helix-hairpin-helix DNA-binding motif class 1" evidence="22">
    <location>
        <begin position="128"/>
        <end position="147"/>
    </location>
</feature>
<evidence type="ECO:0000256" key="20">
    <source>
        <dbReference type="ARBA" id="ARBA00045548"/>
    </source>
</evidence>
<dbReference type="InterPro" id="IPR003141">
    <property type="entry name" value="Pol/His_phosphatase_N"/>
</dbReference>
<dbReference type="Gene3D" id="1.10.150.110">
    <property type="entry name" value="DNA polymerase beta, N-terminal domain-like"/>
    <property type="match status" value="1"/>
</dbReference>
<dbReference type="SUPFAM" id="SSF47802">
    <property type="entry name" value="DNA polymerase beta, N-terminal domain-like"/>
    <property type="match status" value="1"/>
</dbReference>
<dbReference type="Pfam" id="PF14716">
    <property type="entry name" value="HHH_8"/>
    <property type="match status" value="1"/>
</dbReference>
<dbReference type="Gene3D" id="3.30.210.10">
    <property type="entry name" value="DNA polymerase, thumb domain"/>
    <property type="match status" value="1"/>
</dbReference>
<dbReference type="Proteomes" id="UP000231673">
    <property type="component" value="Unassembled WGS sequence"/>
</dbReference>
<dbReference type="InterPro" id="IPR010996">
    <property type="entry name" value="HHH_MUS81"/>
</dbReference>
<proteinExistence type="predicted"/>
<feature type="domain" description="Helix-hairpin-helix DNA-binding motif class 1" evidence="22">
    <location>
        <begin position="53"/>
        <end position="72"/>
    </location>
</feature>
<organism evidence="25 26">
    <name type="scientific">Candidatus Portnoybacteria bacterium CG_4_8_14_3_um_filter_44_15</name>
    <dbReference type="NCBI Taxonomy" id="1974803"/>
    <lineage>
        <taxon>Bacteria</taxon>
        <taxon>Candidatus Portnoyibacteriota</taxon>
    </lineage>
</organism>
<dbReference type="Pfam" id="PF14520">
    <property type="entry name" value="HHH_5"/>
    <property type="match status" value="1"/>
</dbReference>
<dbReference type="PIRSF" id="PIRSF005047">
    <property type="entry name" value="UCP005047_YshC"/>
    <property type="match status" value="1"/>
</dbReference>
<dbReference type="AlphaFoldDB" id="A0A2M7IDV6"/>
<dbReference type="GO" id="GO:0006281">
    <property type="term" value="P:DNA repair"/>
    <property type="evidence" value="ECO:0007669"/>
    <property type="project" value="UniProtKB-KW"/>
</dbReference>
<dbReference type="InterPro" id="IPR002054">
    <property type="entry name" value="DNA-dir_DNA_pol_X"/>
</dbReference>
<name>A0A2M7IDV6_9BACT</name>
<evidence type="ECO:0000256" key="19">
    <source>
        <dbReference type="ARBA" id="ARBA00044678"/>
    </source>
</evidence>
<comment type="cofactor">
    <cofactor evidence="1">
        <name>Mg(2+)</name>
        <dbReference type="ChEBI" id="CHEBI:18420"/>
    </cofactor>
</comment>
<dbReference type="InterPro" id="IPR002008">
    <property type="entry name" value="DNA_pol_X_beta-like"/>
</dbReference>
<keyword evidence="13" id="KW-0239">DNA-directed DNA polymerase</keyword>
<dbReference type="InterPro" id="IPR004013">
    <property type="entry name" value="PHP_dom"/>
</dbReference>
<dbReference type="InterPro" id="IPR016195">
    <property type="entry name" value="Pol/histidinol_Pase-like"/>
</dbReference>
<dbReference type="PRINTS" id="PR00870">
    <property type="entry name" value="DNAPOLXBETA"/>
</dbReference>
<keyword evidence="15" id="KW-0234">DNA repair</keyword>
<dbReference type="InterPro" id="IPR003583">
    <property type="entry name" value="Hlx-hairpin-Hlx_DNA-bd_motif"/>
</dbReference>
<evidence type="ECO:0000256" key="18">
    <source>
        <dbReference type="ARBA" id="ARBA00044632"/>
    </source>
</evidence>
<dbReference type="InterPro" id="IPR043519">
    <property type="entry name" value="NT_sf"/>
</dbReference>
<evidence type="ECO:0000256" key="4">
    <source>
        <dbReference type="ARBA" id="ARBA00012720"/>
    </source>
</evidence>
<feature type="domain" description="Helix-hairpin-helix DNA-binding motif class 1" evidence="22">
    <location>
        <begin position="93"/>
        <end position="112"/>
    </location>
</feature>
<keyword evidence="9" id="KW-0548">Nucleotidyltransferase</keyword>
<accession>A0A2M7IDV6</accession>
<dbReference type="GO" id="GO:0140078">
    <property type="term" value="F:class I DNA-(apurinic or apyrimidinic site) endonuclease activity"/>
    <property type="evidence" value="ECO:0007669"/>
    <property type="project" value="UniProtKB-EC"/>
</dbReference>
<dbReference type="EC" id="4.2.99.18" evidence="4"/>
<dbReference type="SMART" id="SM00483">
    <property type="entry name" value="POLXc"/>
    <property type="match status" value="1"/>
</dbReference>
<dbReference type="SUPFAM" id="SSF81301">
    <property type="entry name" value="Nucleotidyltransferase"/>
    <property type="match status" value="1"/>
</dbReference>
<keyword evidence="7" id="KW-0237">DNA synthesis</keyword>
<protein>
    <recommendedName>
        <fullName evidence="5">DNA polymerase beta</fullName>
        <ecNumber evidence="3">2.7.7.7</ecNumber>
        <ecNumber evidence="4">4.2.99.18</ecNumber>
    </recommendedName>
    <alternativeName>
        <fullName evidence="16">5'-deoxyribose-phosphate lyase</fullName>
    </alternativeName>
    <alternativeName>
        <fullName evidence="17">AP lyase</fullName>
    </alternativeName>
</protein>
<dbReference type="GO" id="GO:0003677">
    <property type="term" value="F:DNA binding"/>
    <property type="evidence" value="ECO:0007669"/>
    <property type="project" value="InterPro"/>
</dbReference>
<evidence type="ECO:0000259" key="23">
    <source>
        <dbReference type="SMART" id="SM00481"/>
    </source>
</evidence>
<dbReference type="InterPro" id="IPR022311">
    <property type="entry name" value="PolX-like"/>
</dbReference>
<keyword evidence="14" id="KW-0915">Sodium</keyword>
<evidence type="ECO:0000256" key="14">
    <source>
        <dbReference type="ARBA" id="ARBA00023053"/>
    </source>
</evidence>
<dbReference type="EMBL" id="PFGW01000027">
    <property type="protein sequence ID" value="PIW74700.1"/>
    <property type="molecule type" value="Genomic_DNA"/>
</dbReference>
<dbReference type="Pfam" id="PF02811">
    <property type="entry name" value="PHP"/>
    <property type="match status" value="1"/>
</dbReference>
<evidence type="ECO:0000256" key="8">
    <source>
        <dbReference type="ARBA" id="ARBA00022679"/>
    </source>
</evidence>
<dbReference type="PANTHER" id="PTHR36928:SF1">
    <property type="entry name" value="PHOSPHATASE YCDX-RELATED"/>
    <property type="match status" value="1"/>
</dbReference>
<evidence type="ECO:0000259" key="22">
    <source>
        <dbReference type="SMART" id="SM00278"/>
    </source>
</evidence>
<evidence type="ECO:0000256" key="6">
    <source>
        <dbReference type="ARBA" id="ARBA00022481"/>
    </source>
</evidence>
<evidence type="ECO:0000259" key="24">
    <source>
        <dbReference type="SMART" id="SM00483"/>
    </source>
</evidence>
<evidence type="ECO:0000256" key="15">
    <source>
        <dbReference type="ARBA" id="ARBA00023204"/>
    </source>
</evidence>
<evidence type="ECO:0000256" key="9">
    <source>
        <dbReference type="ARBA" id="ARBA00022695"/>
    </source>
</evidence>
<evidence type="ECO:0000256" key="2">
    <source>
        <dbReference type="ARBA" id="ARBA00004496"/>
    </source>
</evidence>
<dbReference type="Gene3D" id="1.10.150.20">
    <property type="entry name" value="5' to 3' exonuclease, C-terminal subdomain"/>
    <property type="match status" value="1"/>
</dbReference>
<evidence type="ECO:0000256" key="7">
    <source>
        <dbReference type="ARBA" id="ARBA00022634"/>
    </source>
</evidence>
<dbReference type="CDD" id="cd00141">
    <property type="entry name" value="NT_POLXc"/>
    <property type="match status" value="1"/>
</dbReference>
<evidence type="ECO:0000313" key="26">
    <source>
        <dbReference type="Proteomes" id="UP000231673"/>
    </source>
</evidence>
<dbReference type="CDD" id="cd07436">
    <property type="entry name" value="PHP_PolX"/>
    <property type="match status" value="1"/>
</dbReference>
<reference evidence="26" key="1">
    <citation type="submission" date="2017-09" db="EMBL/GenBank/DDBJ databases">
        <title>Depth-based differentiation of microbial function through sediment-hosted aquifers and enrichment of novel symbionts in the deep terrestrial subsurface.</title>
        <authorList>
            <person name="Probst A.J."/>
            <person name="Ladd B."/>
            <person name="Jarett J.K."/>
            <person name="Geller-Mcgrath D.E."/>
            <person name="Sieber C.M.K."/>
            <person name="Emerson J.B."/>
            <person name="Anantharaman K."/>
            <person name="Thomas B.C."/>
            <person name="Malmstrom R."/>
            <person name="Stieglmeier M."/>
            <person name="Klingl A."/>
            <person name="Woyke T."/>
            <person name="Ryan C.M."/>
            <person name="Banfield J.F."/>
        </authorList>
    </citation>
    <scope>NUCLEOTIDE SEQUENCE [LARGE SCALE GENOMIC DNA]</scope>
</reference>
<dbReference type="SMART" id="SM00278">
    <property type="entry name" value="HhH1"/>
    <property type="match status" value="3"/>
</dbReference>
<evidence type="ECO:0000256" key="12">
    <source>
        <dbReference type="ARBA" id="ARBA00022843"/>
    </source>
</evidence>
<dbReference type="InterPro" id="IPR037160">
    <property type="entry name" value="DNA_Pol_thumb_sf"/>
</dbReference>
<evidence type="ECO:0000313" key="25">
    <source>
        <dbReference type="EMBL" id="PIW74700.1"/>
    </source>
</evidence>
<dbReference type="GO" id="GO:0005829">
    <property type="term" value="C:cytosol"/>
    <property type="evidence" value="ECO:0007669"/>
    <property type="project" value="TreeGrafter"/>
</dbReference>
<comment type="caution">
    <text evidence="25">The sequence shown here is derived from an EMBL/GenBank/DDBJ whole genome shotgun (WGS) entry which is preliminary data.</text>
</comment>
<dbReference type="NCBIfam" id="NF006375">
    <property type="entry name" value="PRK08609.1"/>
    <property type="match status" value="1"/>
</dbReference>
<dbReference type="EC" id="2.7.7.7" evidence="3"/>
<evidence type="ECO:0000256" key="5">
    <source>
        <dbReference type="ARBA" id="ARBA00020020"/>
    </source>
</evidence>
<keyword evidence="10" id="KW-0235">DNA replication</keyword>
<evidence type="ECO:0000256" key="11">
    <source>
        <dbReference type="ARBA" id="ARBA00022763"/>
    </source>
</evidence>
<evidence type="ECO:0000256" key="17">
    <source>
        <dbReference type="ARBA" id="ARBA00035726"/>
    </source>
</evidence>
<sequence>MKNLELSQIFSQMSEFLEMKEDGFRARAYSRVARVLDSLERDIGDIYREGGAKALKEIPSVGQGIAEKMEEYLKTGKIKEYQKLKKESPVDVEALTKVEGIGPKKIKTLYQKLGVRNLKDLEKVARVGEIAALEGFGAKSEKNILQAIAFAKTSKGRFLLGAILPVVREVVGGLEKLPEVGQISAAGSVRRMKETVGDVDLLATSSQPDKVMEHFVSLPGIVKVWAKGPTKSSVRFKGGFDCDLRVVKRVSFGAALQYFTGNKEHNILLRRLAIKKGLKLNEYGVYKKKTRIAGRTEKEVYQAISLPYIEPELRTNTGEIEAGLKNELPKIIGYDDIKGETQCHTDWSDGTETIEAMAKAAKKMDYQYIVITDHAGFLKIANGLDEKRLLRQMREIDKIGKEISGIKILKGCEVDIKMDGGLAIKDEVLAKLDVVVAGVHSGFKMSKTDMTKRLLRAIENPNVDIIAHPTGRIIQKREGYFFDFGKIFQAAKRNKTALEINAYFNRLDLRDIDIRQVIAAGAKLTIGTDAHNPQGLKMMELGIAQARRGWATPKDILNAGTVKDFLNFFEK</sequence>
<evidence type="ECO:0000256" key="21">
    <source>
        <dbReference type="ARBA" id="ARBA00049244"/>
    </source>
</evidence>
<feature type="domain" description="Polymerase/histidinol phosphatase N-terminal" evidence="23">
    <location>
        <begin position="339"/>
        <end position="418"/>
    </location>
</feature>
<evidence type="ECO:0000256" key="16">
    <source>
        <dbReference type="ARBA" id="ARBA00035717"/>
    </source>
</evidence>
<dbReference type="GO" id="GO:0042578">
    <property type="term" value="F:phosphoric ester hydrolase activity"/>
    <property type="evidence" value="ECO:0007669"/>
    <property type="project" value="TreeGrafter"/>
</dbReference>